<evidence type="ECO:0000256" key="11">
    <source>
        <dbReference type="ARBA" id="ARBA00041733"/>
    </source>
</evidence>
<dbReference type="SMART" id="SM01265">
    <property type="entry name" value="Mab-21"/>
    <property type="match status" value="1"/>
</dbReference>
<dbReference type="GO" id="GO:0016779">
    <property type="term" value="F:nucleotidyltransferase activity"/>
    <property type="evidence" value="ECO:0007669"/>
    <property type="project" value="UniProtKB-KW"/>
</dbReference>
<dbReference type="InterPro" id="IPR024810">
    <property type="entry name" value="MAB21L/cGLR"/>
</dbReference>
<dbReference type="Proteomes" id="UP001178461">
    <property type="component" value="Chromosome 13"/>
</dbReference>
<evidence type="ECO:0000256" key="6">
    <source>
        <dbReference type="ARBA" id="ARBA00022723"/>
    </source>
</evidence>
<name>A0AA35PM55_9SAUR</name>
<keyword evidence="8" id="KW-0460">Magnesium</keyword>
<feature type="domain" description="Mab-21-like HhH/H2TH-like" evidence="14">
    <location>
        <begin position="340"/>
        <end position="424"/>
    </location>
</feature>
<evidence type="ECO:0000256" key="12">
    <source>
        <dbReference type="ARBA" id="ARBA00046795"/>
    </source>
</evidence>
<comment type="similarity">
    <text evidence="2">Belongs to the mab-21 family.</text>
</comment>
<proteinExistence type="inferred from homology"/>
<comment type="subunit">
    <text evidence="12">Monomer. Homodecamer; composed of 2 back to back homopentamers. The protein may exist as monomer in solution and oiligomerizes upon ligand binding.</text>
</comment>
<accession>A0AA35PM55</accession>
<evidence type="ECO:0000256" key="8">
    <source>
        <dbReference type="ARBA" id="ARBA00022842"/>
    </source>
</evidence>
<evidence type="ECO:0000259" key="14">
    <source>
        <dbReference type="Pfam" id="PF20266"/>
    </source>
</evidence>
<dbReference type="GO" id="GO:0046872">
    <property type="term" value="F:metal ion binding"/>
    <property type="evidence" value="ECO:0007669"/>
    <property type="project" value="UniProtKB-KW"/>
</dbReference>
<dbReference type="EMBL" id="OX395138">
    <property type="protein sequence ID" value="CAI5790960.1"/>
    <property type="molecule type" value="Genomic_DNA"/>
</dbReference>
<evidence type="ECO:0000313" key="15">
    <source>
        <dbReference type="EMBL" id="CAI5790960.1"/>
    </source>
</evidence>
<keyword evidence="3" id="KW-0217">Developmental protein</keyword>
<keyword evidence="9" id="KW-0539">Nucleus</keyword>
<evidence type="ECO:0000256" key="5">
    <source>
        <dbReference type="ARBA" id="ARBA00022695"/>
    </source>
</evidence>
<keyword evidence="4" id="KW-0808">Transferase</keyword>
<dbReference type="PANTHER" id="PTHR10656">
    <property type="entry name" value="CELL FATE DETERMINING PROTEIN MAB21-RELATED"/>
    <property type="match status" value="1"/>
</dbReference>
<organism evidence="15 16">
    <name type="scientific">Podarcis lilfordi</name>
    <name type="common">Lilford's wall lizard</name>
    <dbReference type="NCBI Taxonomy" id="74358"/>
    <lineage>
        <taxon>Eukaryota</taxon>
        <taxon>Metazoa</taxon>
        <taxon>Chordata</taxon>
        <taxon>Craniata</taxon>
        <taxon>Vertebrata</taxon>
        <taxon>Euteleostomi</taxon>
        <taxon>Lepidosauria</taxon>
        <taxon>Squamata</taxon>
        <taxon>Bifurcata</taxon>
        <taxon>Unidentata</taxon>
        <taxon>Episquamata</taxon>
        <taxon>Laterata</taxon>
        <taxon>Lacertibaenia</taxon>
        <taxon>Lacertidae</taxon>
        <taxon>Podarcis</taxon>
    </lineage>
</organism>
<evidence type="ECO:0000256" key="2">
    <source>
        <dbReference type="ARBA" id="ARBA00008307"/>
    </source>
</evidence>
<evidence type="ECO:0000256" key="9">
    <source>
        <dbReference type="ARBA" id="ARBA00023242"/>
    </source>
</evidence>
<feature type="domain" description="Mab-21-like nucleotidyltransferase" evidence="13">
    <location>
        <begin position="160"/>
        <end position="331"/>
    </location>
</feature>
<dbReference type="InterPro" id="IPR046906">
    <property type="entry name" value="Mab-21_HhH/H2TH-like"/>
</dbReference>
<keyword evidence="5" id="KW-0548">Nucleotidyltransferase</keyword>
<keyword evidence="7" id="KW-0547">Nucleotide-binding</keyword>
<protein>
    <recommendedName>
        <fullName evidence="10">Putative nucleotidyltransferase MAB21L1</fullName>
    </recommendedName>
    <alternativeName>
        <fullName evidence="11">Protein mab-21-like 1</fullName>
    </alternativeName>
</protein>
<keyword evidence="6" id="KW-0479">Metal-binding</keyword>
<sequence length="506" mass="58289">MAMSGEGDPSGQREGILQQFYADRVFLSGDKGWRVGKNFFVVKSMVEKMVKWAYESSTGLYPNDPIPVGSHREGLHLQVEGSSNGFDFLIPARYNPKLALASGGIAKEPGSYEKKLPTYIFREQGLPVFRWGTKVLVDLEAFGEMYVEVHCHRQAERLADEDDEEDLDFLDECKESLSHHHLDPVQILEDFHRHIEIALDPECTHPRQNDPVFRQKLFRSRVPKIDNWMRQNITLEALNLESPAIQLVFLEGTETVPVKLVPAIQGAFKLSNQWLREDLAHLSEWWDGDLANEKKSFLRKAAVVQEVGPELIAKGGFWRLSFSHAETVILEDVDADGGQRAAALRLLKFVNVTKWTPEYGKILTSYHLKTVLLWCCEIYPQKEQWETLLSSLEALLRLLRHTLAKRNLPHYFLQSVNLFSRRYKSSSSTYGPLALEVLCREVEAMLADPMGYLLPDPERQDHCASREFEEKMADLREFKESHREDLKELKRMQDEHMYEEVEISEA</sequence>
<reference evidence="15" key="1">
    <citation type="submission" date="2022-12" db="EMBL/GenBank/DDBJ databases">
        <authorList>
            <person name="Alioto T."/>
            <person name="Alioto T."/>
            <person name="Gomez Garrido J."/>
        </authorList>
    </citation>
    <scope>NUCLEOTIDE SEQUENCE</scope>
</reference>
<evidence type="ECO:0000256" key="7">
    <source>
        <dbReference type="ARBA" id="ARBA00022741"/>
    </source>
</evidence>
<dbReference type="InterPro" id="IPR046903">
    <property type="entry name" value="Mab-21-like_nuc_Trfase"/>
</dbReference>
<dbReference type="Pfam" id="PF03281">
    <property type="entry name" value="Mab-21"/>
    <property type="match status" value="1"/>
</dbReference>
<evidence type="ECO:0000256" key="3">
    <source>
        <dbReference type="ARBA" id="ARBA00022473"/>
    </source>
</evidence>
<evidence type="ECO:0000256" key="4">
    <source>
        <dbReference type="ARBA" id="ARBA00022679"/>
    </source>
</evidence>
<dbReference type="AlphaFoldDB" id="A0AA35PM55"/>
<dbReference type="Pfam" id="PF20266">
    <property type="entry name" value="Mab-21_C"/>
    <property type="match status" value="1"/>
</dbReference>
<dbReference type="PANTHER" id="PTHR10656:SF38">
    <property type="entry name" value="NUCLEOTIDYLTRANSFERASE MAB21L1-RELATED"/>
    <property type="match status" value="1"/>
</dbReference>
<evidence type="ECO:0000256" key="1">
    <source>
        <dbReference type="ARBA" id="ARBA00004123"/>
    </source>
</evidence>
<dbReference type="GO" id="GO:0000166">
    <property type="term" value="F:nucleotide binding"/>
    <property type="evidence" value="ECO:0007669"/>
    <property type="project" value="UniProtKB-KW"/>
</dbReference>
<evidence type="ECO:0000256" key="10">
    <source>
        <dbReference type="ARBA" id="ARBA00040978"/>
    </source>
</evidence>
<keyword evidence="16" id="KW-1185">Reference proteome</keyword>
<gene>
    <name evidence="15" type="ORF">PODLI_1B023532</name>
</gene>
<evidence type="ECO:0000259" key="13">
    <source>
        <dbReference type="Pfam" id="PF03281"/>
    </source>
</evidence>
<evidence type="ECO:0000313" key="16">
    <source>
        <dbReference type="Proteomes" id="UP001178461"/>
    </source>
</evidence>
<comment type="subcellular location">
    <subcellularLocation>
        <location evidence="1">Nucleus</location>
    </subcellularLocation>
</comment>
<dbReference type="GO" id="GO:0005634">
    <property type="term" value="C:nucleus"/>
    <property type="evidence" value="ECO:0007669"/>
    <property type="project" value="UniProtKB-SubCell"/>
</dbReference>
<dbReference type="Gene3D" id="1.10.1410.40">
    <property type="match status" value="1"/>
</dbReference>